<dbReference type="Proteomes" id="UP000488299">
    <property type="component" value="Unassembled WGS sequence"/>
</dbReference>
<dbReference type="Pfam" id="PF03473">
    <property type="entry name" value="MOSC"/>
    <property type="match status" value="1"/>
</dbReference>
<dbReference type="InterPro" id="IPR052353">
    <property type="entry name" value="Benzoxazolinone_Detox_Enz"/>
</dbReference>
<evidence type="ECO:0000313" key="3">
    <source>
        <dbReference type="Proteomes" id="UP000488299"/>
    </source>
</evidence>
<proteinExistence type="predicted"/>
<dbReference type="InterPro" id="IPR005302">
    <property type="entry name" value="MoCF_Sase_C"/>
</dbReference>
<dbReference type="EMBL" id="WELI01000003">
    <property type="protein sequence ID" value="KAB7730932.1"/>
    <property type="molecule type" value="Genomic_DNA"/>
</dbReference>
<protein>
    <submittedName>
        <fullName evidence="2">MOSC domain-containing protein</fullName>
    </submittedName>
</protein>
<dbReference type="GO" id="GO:0003824">
    <property type="term" value="F:catalytic activity"/>
    <property type="evidence" value="ECO:0007669"/>
    <property type="project" value="InterPro"/>
</dbReference>
<dbReference type="AlphaFoldDB" id="A0A7J5TZL8"/>
<organism evidence="2 3">
    <name type="scientific">Rudanella paleaurantiibacter</name>
    <dbReference type="NCBI Taxonomy" id="2614655"/>
    <lineage>
        <taxon>Bacteria</taxon>
        <taxon>Pseudomonadati</taxon>
        <taxon>Bacteroidota</taxon>
        <taxon>Cytophagia</taxon>
        <taxon>Cytophagales</taxon>
        <taxon>Cytophagaceae</taxon>
        <taxon>Rudanella</taxon>
    </lineage>
</organism>
<dbReference type="RefSeq" id="WP_152123922.1">
    <property type="nucleotide sequence ID" value="NZ_WELI01000003.1"/>
</dbReference>
<evidence type="ECO:0000259" key="1">
    <source>
        <dbReference type="PROSITE" id="PS51340"/>
    </source>
</evidence>
<dbReference type="Gene3D" id="2.40.33.20">
    <property type="entry name" value="PK beta-barrel domain-like"/>
    <property type="match status" value="1"/>
</dbReference>
<dbReference type="InterPro" id="IPR011037">
    <property type="entry name" value="Pyrv_Knase-like_insert_dom_sf"/>
</dbReference>
<dbReference type="PANTHER" id="PTHR30212">
    <property type="entry name" value="PROTEIN YIIM"/>
    <property type="match status" value="1"/>
</dbReference>
<reference evidence="2 3" key="1">
    <citation type="submission" date="2019-10" db="EMBL/GenBank/DDBJ databases">
        <title>Rudanella paleaurantiibacter sp. nov., isolated from sludge.</title>
        <authorList>
            <person name="Xu S.Q."/>
        </authorList>
    </citation>
    <scope>NUCLEOTIDE SEQUENCE [LARGE SCALE GENOMIC DNA]</scope>
    <source>
        <strain evidence="2 3">HX-22-17</strain>
    </source>
</reference>
<dbReference type="GO" id="GO:0030151">
    <property type="term" value="F:molybdenum ion binding"/>
    <property type="evidence" value="ECO:0007669"/>
    <property type="project" value="InterPro"/>
</dbReference>
<sequence length="205" mass="23379">MYIQSVNVGLPQTHTWKGRSVRTAIFKHPVEGPIRLEPTSIEGDEQANKWVHGGPNKAVYAYDLAFYRFWEEAGKTLEPGHFGENLTTVGLPDHEAGLGDTFRIGTAVLMVVQPRFPCNNLNVRFNDSSMVKQFQQARRHGIYFRVVEPGEVKAGDIIERLETAPYGVTIQNVVDEYYAKTPDPLFLTKLAQFPYLTNYLREHFY</sequence>
<evidence type="ECO:0000313" key="2">
    <source>
        <dbReference type="EMBL" id="KAB7730932.1"/>
    </source>
</evidence>
<dbReference type="SUPFAM" id="SSF50800">
    <property type="entry name" value="PK beta-barrel domain-like"/>
    <property type="match status" value="1"/>
</dbReference>
<accession>A0A7J5TZL8</accession>
<keyword evidence="3" id="KW-1185">Reference proteome</keyword>
<gene>
    <name evidence="2" type="ORF">F5984_08855</name>
</gene>
<comment type="caution">
    <text evidence="2">The sequence shown here is derived from an EMBL/GenBank/DDBJ whole genome shotgun (WGS) entry which is preliminary data.</text>
</comment>
<feature type="domain" description="MOSC" evidence="1">
    <location>
        <begin position="28"/>
        <end position="161"/>
    </location>
</feature>
<dbReference type="PROSITE" id="PS51340">
    <property type="entry name" value="MOSC"/>
    <property type="match status" value="1"/>
</dbReference>
<dbReference type="GO" id="GO:0030170">
    <property type="term" value="F:pyridoxal phosphate binding"/>
    <property type="evidence" value="ECO:0007669"/>
    <property type="project" value="InterPro"/>
</dbReference>
<name>A0A7J5TZL8_9BACT</name>
<dbReference type="PANTHER" id="PTHR30212:SF2">
    <property type="entry name" value="PROTEIN YIIM"/>
    <property type="match status" value="1"/>
</dbReference>